<dbReference type="EMBL" id="CP041186">
    <property type="protein sequence ID" value="QDG53726.1"/>
    <property type="molecule type" value="Genomic_DNA"/>
</dbReference>
<accession>A0A4Y6PZG8</accession>
<organism evidence="2 3">
    <name type="scientific">Persicimonas caeni</name>
    <dbReference type="NCBI Taxonomy" id="2292766"/>
    <lineage>
        <taxon>Bacteria</taxon>
        <taxon>Deltaproteobacteria</taxon>
        <taxon>Bradymonadales</taxon>
        <taxon>Bradymonadaceae</taxon>
        <taxon>Persicimonas</taxon>
    </lineage>
</organism>
<dbReference type="Proteomes" id="UP000315995">
    <property type="component" value="Chromosome"/>
</dbReference>
<gene>
    <name evidence="2" type="ORF">FIV42_24170</name>
</gene>
<dbReference type="OrthoDB" id="1065092at2"/>
<reference evidence="2 3" key="1">
    <citation type="submission" date="2019-06" db="EMBL/GenBank/DDBJ databases">
        <title>Persicimonas caeni gen. nov., sp. nov., a predatory bacterium isolated from solar saltern.</title>
        <authorList>
            <person name="Wang S."/>
        </authorList>
    </citation>
    <scope>NUCLEOTIDE SEQUENCE [LARGE SCALE GENOMIC DNA]</scope>
    <source>
        <strain evidence="2 3">YN101</strain>
    </source>
</reference>
<evidence type="ECO:0000256" key="1">
    <source>
        <dbReference type="SAM" id="SignalP"/>
    </source>
</evidence>
<accession>A0A5B8YDG9</accession>
<sequence length="268" mass="28134">MRRLARRLFGALLALVWVGSASVALADEPVEPASPPKPESPVEADEASSFGLGAELSLRSRYVWRGLPFGDGPVLQPAAWASLWSCEAIGWANMPLPNAQQETDLDEVDLGAFCGVDVGVWSVSLGGWVYFFPGEDAPTTLEGEGVITAQFDWLNVFTGHAVDLRVTPGAYAGWVGVGGAWERGVWGVEGSLRTGWANAAFNEMNAGLAVGALDYVGAELAVPVALGVGLTLRTHAGAVVLLPDSLRDALDETVVLDFGATIGGEWAL</sequence>
<protein>
    <submittedName>
        <fullName evidence="2">Uncharacterized protein</fullName>
    </submittedName>
</protein>
<proteinExistence type="predicted"/>
<dbReference type="AlphaFoldDB" id="A0A4Y6PZG8"/>
<dbReference type="RefSeq" id="WP_141200180.1">
    <property type="nucleotide sequence ID" value="NZ_CP041186.1"/>
</dbReference>
<feature type="chain" id="PRO_5030106747" evidence="1">
    <location>
        <begin position="27"/>
        <end position="268"/>
    </location>
</feature>
<keyword evidence="3" id="KW-1185">Reference proteome</keyword>
<evidence type="ECO:0000313" key="2">
    <source>
        <dbReference type="EMBL" id="QDG53726.1"/>
    </source>
</evidence>
<evidence type="ECO:0000313" key="3">
    <source>
        <dbReference type="Proteomes" id="UP000315995"/>
    </source>
</evidence>
<name>A0A4Y6PZG8_PERCE</name>
<feature type="signal peptide" evidence="1">
    <location>
        <begin position="1"/>
        <end position="26"/>
    </location>
</feature>
<keyword evidence="1" id="KW-0732">Signal</keyword>